<proteinExistence type="predicted"/>
<comment type="caution">
    <text evidence="1">The sequence shown here is derived from an EMBL/GenBank/DDBJ whole genome shotgun (WGS) entry which is preliminary data.</text>
</comment>
<sequence>MAVECYDRLIFVISRWVMENRRVEREYSDEGLRRLALNPEFRPADWTDREIRDFHRLIQCARAAHVETDLRNMRLLRIEPDHSGDPTRAQATLSSGRIIDLAFKNSENHGAVVFGVLAVEMEPQR</sequence>
<dbReference type="Proteomes" id="UP000257451">
    <property type="component" value="Unassembled WGS sequence"/>
</dbReference>
<evidence type="ECO:0000313" key="2">
    <source>
        <dbReference type="Proteomes" id="UP000257451"/>
    </source>
</evidence>
<dbReference type="AlphaFoldDB" id="A0A3E2MPN2"/>
<protein>
    <submittedName>
        <fullName evidence="1">Uncharacterized protein</fullName>
    </submittedName>
</protein>
<gene>
    <name evidence="1" type="ORF">DAVIS_04840</name>
</gene>
<accession>A0A3E2MPN2</accession>
<evidence type="ECO:0000313" key="1">
    <source>
        <dbReference type="EMBL" id="RFZ34011.1"/>
    </source>
</evidence>
<organism evidence="1 2">
    <name type="scientific">Mycobacterium marinum</name>
    <dbReference type="NCBI Taxonomy" id="1781"/>
    <lineage>
        <taxon>Bacteria</taxon>
        <taxon>Bacillati</taxon>
        <taxon>Actinomycetota</taxon>
        <taxon>Actinomycetes</taxon>
        <taxon>Mycobacteriales</taxon>
        <taxon>Mycobacteriaceae</taxon>
        <taxon>Mycobacterium</taxon>
        <taxon>Mycobacterium ulcerans group</taxon>
    </lineage>
</organism>
<name>A0A3E2MPN2_MYCMR</name>
<reference evidence="1 2" key="1">
    <citation type="journal article" date="2018" name="Sci. Rep.">
        <title>Extensive genomic diversity among Mycobacterium marinum strains revealed by whole genome sequencing.</title>
        <authorList>
            <person name="Das S."/>
            <person name="Pettersson B.M."/>
            <person name="Behra P.R."/>
            <person name="Mallick A."/>
            <person name="Cheramie M."/>
            <person name="Ramesh M."/>
            <person name="Shirreff L."/>
            <person name="DuCote T."/>
            <person name="Dasgupta S."/>
            <person name="Ennis D.G."/>
            <person name="Kirsebom L.A."/>
        </authorList>
    </citation>
    <scope>NUCLEOTIDE SEQUENCE [LARGE SCALE GENOMIC DNA]</scope>
    <source>
        <strain evidence="1 2">Davis1</strain>
    </source>
</reference>
<dbReference type="EMBL" id="PEDF01000185">
    <property type="protein sequence ID" value="RFZ34011.1"/>
    <property type="molecule type" value="Genomic_DNA"/>
</dbReference>